<dbReference type="AlphaFoldDB" id="X1RCH7"/>
<sequence>MVTEATVRPDKQTLQELYLDKRLSCQSIAKLHNCALGTIRNHLCKYGIPLRSRNEAAIGKHCVTTKLTPDQLFHLYWDEGYSQQDIAHQVGVHEDTIRSRMKEWGIPVRPKTTPRTERHSAKRTATITQKNLKTLEQIKDLPQREFELTPDYIVGLTDSEGSFSVYIDFRWNPPIPQCEFSVSNTHKLTLHMVKDFLGFGFVYPDGHTRQTCYNYCVHGIRKQVELAKFFLEHPLSIKQS</sequence>
<evidence type="ECO:0000313" key="1">
    <source>
        <dbReference type="EMBL" id="GAI60855.1"/>
    </source>
</evidence>
<reference evidence="1" key="1">
    <citation type="journal article" date="2014" name="Front. Microbiol.">
        <title>High frequency of phylogenetically diverse reductive dehalogenase-homologous genes in deep subseafloor sedimentary metagenomes.</title>
        <authorList>
            <person name="Kawai M."/>
            <person name="Futagami T."/>
            <person name="Toyoda A."/>
            <person name="Takaki Y."/>
            <person name="Nishi S."/>
            <person name="Hori S."/>
            <person name="Arai W."/>
            <person name="Tsubouchi T."/>
            <person name="Morono Y."/>
            <person name="Uchiyama I."/>
            <person name="Ito T."/>
            <person name="Fujiyama A."/>
            <person name="Inagaki F."/>
            <person name="Takami H."/>
        </authorList>
    </citation>
    <scope>NUCLEOTIDE SEQUENCE</scope>
    <source>
        <strain evidence="1">Expedition CK06-06</strain>
    </source>
</reference>
<name>X1RCH7_9ZZZZ</name>
<evidence type="ECO:0008006" key="2">
    <source>
        <dbReference type="Google" id="ProtNLM"/>
    </source>
</evidence>
<gene>
    <name evidence="1" type="ORF">S12H4_01101</name>
</gene>
<feature type="non-terminal residue" evidence="1">
    <location>
        <position position="240"/>
    </location>
</feature>
<dbReference type="InterPro" id="IPR027434">
    <property type="entry name" value="Homing_endonucl"/>
</dbReference>
<protein>
    <recommendedName>
        <fullName evidence="2">Homing endonuclease LAGLIDADG domain-containing protein</fullName>
    </recommendedName>
</protein>
<dbReference type="Gene3D" id="3.10.28.10">
    <property type="entry name" value="Homing endonucleases"/>
    <property type="match status" value="1"/>
</dbReference>
<proteinExistence type="predicted"/>
<dbReference type="SUPFAM" id="SSF55608">
    <property type="entry name" value="Homing endonucleases"/>
    <property type="match status" value="1"/>
</dbReference>
<comment type="caution">
    <text evidence="1">The sequence shown here is derived from an EMBL/GenBank/DDBJ whole genome shotgun (WGS) entry which is preliminary data.</text>
</comment>
<accession>X1RCH7</accession>
<dbReference type="EMBL" id="BARW01000196">
    <property type="protein sequence ID" value="GAI60855.1"/>
    <property type="molecule type" value="Genomic_DNA"/>
</dbReference>
<organism evidence="1">
    <name type="scientific">marine sediment metagenome</name>
    <dbReference type="NCBI Taxonomy" id="412755"/>
    <lineage>
        <taxon>unclassified sequences</taxon>
        <taxon>metagenomes</taxon>
        <taxon>ecological metagenomes</taxon>
    </lineage>
</organism>